<dbReference type="GO" id="GO:0008270">
    <property type="term" value="F:zinc ion binding"/>
    <property type="evidence" value="ECO:0007669"/>
    <property type="project" value="InterPro"/>
</dbReference>
<name>A0AAV9GH28_9PEZI</name>
<dbReference type="SMART" id="SM00066">
    <property type="entry name" value="GAL4"/>
    <property type="match status" value="1"/>
</dbReference>
<feature type="compositionally biased region" description="Basic and acidic residues" evidence="4">
    <location>
        <begin position="132"/>
        <end position="143"/>
    </location>
</feature>
<dbReference type="GO" id="GO:0000981">
    <property type="term" value="F:DNA-binding transcription factor activity, RNA polymerase II-specific"/>
    <property type="evidence" value="ECO:0007669"/>
    <property type="project" value="InterPro"/>
</dbReference>
<dbReference type="InterPro" id="IPR007219">
    <property type="entry name" value="XnlR_reg_dom"/>
</dbReference>
<dbReference type="PROSITE" id="PS50048">
    <property type="entry name" value="ZN2_CY6_FUNGAL_2"/>
    <property type="match status" value="1"/>
</dbReference>
<evidence type="ECO:0000313" key="7">
    <source>
        <dbReference type="Proteomes" id="UP001321760"/>
    </source>
</evidence>
<evidence type="ECO:0000313" key="6">
    <source>
        <dbReference type="EMBL" id="KAK4447775.1"/>
    </source>
</evidence>
<proteinExistence type="predicted"/>
<dbReference type="SUPFAM" id="SSF57701">
    <property type="entry name" value="Zn2/Cys6 DNA-binding domain"/>
    <property type="match status" value="1"/>
</dbReference>
<keyword evidence="2" id="KW-0479">Metal-binding</keyword>
<comment type="subcellular location">
    <subcellularLocation>
        <location evidence="1">Nucleus</location>
    </subcellularLocation>
</comment>
<dbReference type="PANTHER" id="PTHR31001">
    <property type="entry name" value="UNCHARACTERIZED TRANSCRIPTIONAL REGULATORY PROTEIN"/>
    <property type="match status" value="1"/>
</dbReference>
<sequence length="799" mass="89908">MEDVGVETAGDIPELLAPPGPELSSISEQKKRNRIRFSCTRCRQKKLKCNRQTPCDQCEKRDIAVSCQIIPYETKAQHPKPRALLRQPAHASVPTASIAPSPSRAKPQISEPALQARLKHLEHLVQVLKSQRREPVEDARDELPPGVLRSSTKAGLNANDQRYVDAANWEAILDDITVLTRDLTTGEGTGDPDDRVDVPVVQGPVLLAGGFPHVSIEELTLLLPPRPLVDRLIARFFEAKEAAWAMFHVPTFMREYKDFWDNPLAATYAWIGLLFVMCSHAAMYFDMSGQELPGSFGSASLAFEEYKYRAAQCLTIADYTKPGNYKVQAMLLYFGAEYLRRHDFNLGTSTLLAITVRLAVHMGMHRDPKHFPNMSLYEGEMRRRVWILLREIDAAVSFQFGVPSNIHPSWYDTELPRNLHDEDFDRNTKELPPSRPETERTVSLVPILRGRLIHSFSAITAATTAAAAGKTTSYAEIMRIDKELEEVHSKIPPTFRYRPFSQSLVDPVEVIMNRYWLDLLYQKCRIVLHRKYLCLSRLEPRYAYSRRACIDAAAQTLRHQYDLYNEIQLDGRLAKDRWFLNSLSVHGFLLADMILCLELACLRAKDKDPDASPLAVRALASDTTPAILQKQQIVDILRTSRLIWQATRSESHEANRAYKILSEMLAHSAGSDAGQSPESLTSNDRADVSATPQIHHGTDAGSRLQPPLSRTPDAGFGHSSHSSSGWTPPTNPGGLNNPIPATWDFDIPTMDMTDLPSLDSLESLHDSGSYSNNWLLFDNQIQNTSADAYEIPWDSFFRP</sequence>
<dbReference type="GO" id="GO:0003677">
    <property type="term" value="F:DNA binding"/>
    <property type="evidence" value="ECO:0007669"/>
    <property type="project" value="InterPro"/>
</dbReference>
<feature type="region of interest" description="Disordered" evidence="4">
    <location>
        <begin position="1"/>
        <end position="30"/>
    </location>
</feature>
<dbReference type="InterPro" id="IPR036864">
    <property type="entry name" value="Zn2-C6_fun-type_DNA-bd_sf"/>
</dbReference>
<evidence type="ECO:0000256" key="4">
    <source>
        <dbReference type="SAM" id="MobiDB-lite"/>
    </source>
</evidence>
<dbReference type="EMBL" id="MU865947">
    <property type="protein sequence ID" value="KAK4447775.1"/>
    <property type="molecule type" value="Genomic_DNA"/>
</dbReference>
<dbReference type="GO" id="GO:0006351">
    <property type="term" value="P:DNA-templated transcription"/>
    <property type="evidence" value="ECO:0007669"/>
    <property type="project" value="InterPro"/>
</dbReference>
<dbReference type="Pfam" id="PF04082">
    <property type="entry name" value="Fungal_trans"/>
    <property type="match status" value="1"/>
</dbReference>
<dbReference type="Gene3D" id="4.10.240.10">
    <property type="entry name" value="Zn(2)-C6 fungal-type DNA-binding domain"/>
    <property type="match status" value="1"/>
</dbReference>
<dbReference type="CDD" id="cd00067">
    <property type="entry name" value="GAL4"/>
    <property type="match status" value="1"/>
</dbReference>
<keyword evidence="7" id="KW-1185">Reference proteome</keyword>
<dbReference type="GO" id="GO:0005634">
    <property type="term" value="C:nucleus"/>
    <property type="evidence" value="ECO:0007669"/>
    <property type="project" value="UniProtKB-SubCell"/>
</dbReference>
<dbReference type="AlphaFoldDB" id="A0AAV9GH28"/>
<gene>
    <name evidence="6" type="ORF">QBC34DRAFT_466748</name>
</gene>
<feature type="region of interest" description="Disordered" evidence="4">
    <location>
        <begin position="132"/>
        <end position="152"/>
    </location>
</feature>
<reference evidence="6" key="2">
    <citation type="submission" date="2023-05" db="EMBL/GenBank/DDBJ databases">
        <authorList>
            <consortium name="Lawrence Berkeley National Laboratory"/>
            <person name="Steindorff A."/>
            <person name="Hensen N."/>
            <person name="Bonometti L."/>
            <person name="Westerberg I."/>
            <person name="Brannstrom I.O."/>
            <person name="Guillou S."/>
            <person name="Cros-Aarteil S."/>
            <person name="Calhoun S."/>
            <person name="Haridas S."/>
            <person name="Kuo A."/>
            <person name="Mondo S."/>
            <person name="Pangilinan J."/>
            <person name="Riley R."/>
            <person name="Labutti K."/>
            <person name="Andreopoulos B."/>
            <person name="Lipzen A."/>
            <person name="Chen C."/>
            <person name="Yanf M."/>
            <person name="Daum C."/>
            <person name="Ng V."/>
            <person name="Clum A."/>
            <person name="Ohm R."/>
            <person name="Martin F."/>
            <person name="Silar P."/>
            <person name="Natvig D."/>
            <person name="Lalanne C."/>
            <person name="Gautier V."/>
            <person name="Ament-Velasquez S.L."/>
            <person name="Kruys A."/>
            <person name="Hutchinson M.I."/>
            <person name="Powell A.J."/>
            <person name="Barry K."/>
            <person name="Miller A.N."/>
            <person name="Grigoriev I.V."/>
            <person name="Debuchy R."/>
            <person name="Gladieux P."/>
            <person name="Thoren M.H."/>
            <person name="Johannesson H."/>
        </authorList>
    </citation>
    <scope>NUCLEOTIDE SEQUENCE</scope>
    <source>
        <strain evidence="6">PSN243</strain>
    </source>
</reference>
<dbReference type="SMART" id="SM00906">
    <property type="entry name" value="Fungal_trans"/>
    <property type="match status" value="1"/>
</dbReference>
<dbReference type="CDD" id="cd12148">
    <property type="entry name" value="fungal_TF_MHR"/>
    <property type="match status" value="1"/>
</dbReference>
<dbReference type="InterPro" id="IPR050613">
    <property type="entry name" value="Sec_Metabolite_Reg"/>
</dbReference>
<organism evidence="6 7">
    <name type="scientific">Podospora aff. communis PSN243</name>
    <dbReference type="NCBI Taxonomy" id="3040156"/>
    <lineage>
        <taxon>Eukaryota</taxon>
        <taxon>Fungi</taxon>
        <taxon>Dikarya</taxon>
        <taxon>Ascomycota</taxon>
        <taxon>Pezizomycotina</taxon>
        <taxon>Sordariomycetes</taxon>
        <taxon>Sordariomycetidae</taxon>
        <taxon>Sordariales</taxon>
        <taxon>Podosporaceae</taxon>
        <taxon>Podospora</taxon>
    </lineage>
</organism>
<dbReference type="PANTHER" id="PTHR31001:SF49">
    <property type="entry name" value="ZN(II)2CYS6 TRANSCRIPTION FACTOR (EUROFUNG)"/>
    <property type="match status" value="1"/>
</dbReference>
<accession>A0AAV9GH28</accession>
<dbReference type="PROSITE" id="PS00463">
    <property type="entry name" value="ZN2_CY6_FUNGAL_1"/>
    <property type="match status" value="1"/>
</dbReference>
<dbReference type="InterPro" id="IPR001138">
    <property type="entry name" value="Zn2Cys6_DnaBD"/>
</dbReference>
<protein>
    <submittedName>
        <fullName evidence="6">Fungal-specific transcription factor domain-containing protein</fullName>
    </submittedName>
</protein>
<evidence type="ECO:0000259" key="5">
    <source>
        <dbReference type="PROSITE" id="PS50048"/>
    </source>
</evidence>
<comment type="caution">
    <text evidence="6">The sequence shown here is derived from an EMBL/GenBank/DDBJ whole genome shotgun (WGS) entry which is preliminary data.</text>
</comment>
<feature type="domain" description="Zn(2)-C6 fungal-type" evidence="5">
    <location>
        <begin position="38"/>
        <end position="69"/>
    </location>
</feature>
<feature type="region of interest" description="Disordered" evidence="4">
    <location>
        <begin position="691"/>
        <end position="737"/>
    </location>
</feature>
<evidence type="ECO:0000256" key="3">
    <source>
        <dbReference type="ARBA" id="ARBA00023242"/>
    </source>
</evidence>
<feature type="compositionally biased region" description="Low complexity" evidence="4">
    <location>
        <begin position="717"/>
        <end position="737"/>
    </location>
</feature>
<dbReference type="Proteomes" id="UP001321760">
    <property type="component" value="Unassembled WGS sequence"/>
</dbReference>
<reference evidence="6" key="1">
    <citation type="journal article" date="2023" name="Mol. Phylogenet. Evol.">
        <title>Genome-scale phylogeny and comparative genomics of the fungal order Sordariales.</title>
        <authorList>
            <person name="Hensen N."/>
            <person name="Bonometti L."/>
            <person name="Westerberg I."/>
            <person name="Brannstrom I.O."/>
            <person name="Guillou S."/>
            <person name="Cros-Aarteil S."/>
            <person name="Calhoun S."/>
            <person name="Haridas S."/>
            <person name="Kuo A."/>
            <person name="Mondo S."/>
            <person name="Pangilinan J."/>
            <person name="Riley R."/>
            <person name="LaButti K."/>
            <person name="Andreopoulos B."/>
            <person name="Lipzen A."/>
            <person name="Chen C."/>
            <person name="Yan M."/>
            <person name="Daum C."/>
            <person name="Ng V."/>
            <person name="Clum A."/>
            <person name="Steindorff A."/>
            <person name="Ohm R.A."/>
            <person name="Martin F."/>
            <person name="Silar P."/>
            <person name="Natvig D.O."/>
            <person name="Lalanne C."/>
            <person name="Gautier V."/>
            <person name="Ament-Velasquez S.L."/>
            <person name="Kruys A."/>
            <person name="Hutchinson M.I."/>
            <person name="Powell A.J."/>
            <person name="Barry K."/>
            <person name="Miller A.N."/>
            <person name="Grigoriev I.V."/>
            <person name="Debuchy R."/>
            <person name="Gladieux P."/>
            <person name="Hiltunen Thoren M."/>
            <person name="Johannesson H."/>
        </authorList>
    </citation>
    <scope>NUCLEOTIDE SEQUENCE</scope>
    <source>
        <strain evidence="6">PSN243</strain>
    </source>
</reference>
<keyword evidence="3" id="KW-0539">Nucleus</keyword>
<evidence type="ECO:0000256" key="1">
    <source>
        <dbReference type="ARBA" id="ARBA00004123"/>
    </source>
</evidence>
<dbReference type="Pfam" id="PF00172">
    <property type="entry name" value="Zn_clus"/>
    <property type="match status" value="1"/>
</dbReference>
<evidence type="ECO:0000256" key="2">
    <source>
        <dbReference type="ARBA" id="ARBA00022723"/>
    </source>
</evidence>